<feature type="region of interest" description="Disordered" evidence="1">
    <location>
        <begin position="104"/>
        <end position="129"/>
    </location>
</feature>
<keyword evidence="3" id="KW-1185">Reference proteome</keyword>
<dbReference type="AlphaFoldDB" id="A0A409XKJ7"/>
<accession>A0A409XKJ7</accession>
<organism evidence="2 3">
    <name type="scientific">Psilocybe cyanescens</name>
    <dbReference type="NCBI Taxonomy" id="93625"/>
    <lineage>
        <taxon>Eukaryota</taxon>
        <taxon>Fungi</taxon>
        <taxon>Dikarya</taxon>
        <taxon>Basidiomycota</taxon>
        <taxon>Agaricomycotina</taxon>
        <taxon>Agaricomycetes</taxon>
        <taxon>Agaricomycetidae</taxon>
        <taxon>Agaricales</taxon>
        <taxon>Agaricineae</taxon>
        <taxon>Strophariaceae</taxon>
        <taxon>Psilocybe</taxon>
    </lineage>
</organism>
<sequence length="129" mass="14417">MRVAVELGSGHKPECERGHEDEDRRTTRSKIARIGQRGCEERHVDPDREGENEGKGAPREGGRGAHESGDGGDVLKQAVTKLTLQVSRRRRWGSSMHSRRVRFGGLERKTVLPPPDTFDIDVSSQNHLL</sequence>
<dbReference type="Proteomes" id="UP000283269">
    <property type="component" value="Unassembled WGS sequence"/>
</dbReference>
<evidence type="ECO:0000313" key="2">
    <source>
        <dbReference type="EMBL" id="PPQ91251.1"/>
    </source>
</evidence>
<evidence type="ECO:0000313" key="3">
    <source>
        <dbReference type="Proteomes" id="UP000283269"/>
    </source>
</evidence>
<name>A0A409XKJ7_PSICY</name>
<feature type="compositionally biased region" description="Basic and acidic residues" evidence="1">
    <location>
        <begin position="9"/>
        <end position="26"/>
    </location>
</feature>
<proteinExistence type="predicted"/>
<dbReference type="EMBL" id="NHYD01001406">
    <property type="protein sequence ID" value="PPQ91251.1"/>
    <property type="molecule type" value="Genomic_DNA"/>
</dbReference>
<feature type="compositionally biased region" description="Basic and acidic residues" evidence="1">
    <location>
        <begin position="38"/>
        <end position="69"/>
    </location>
</feature>
<comment type="caution">
    <text evidence="2">The sequence shown here is derived from an EMBL/GenBank/DDBJ whole genome shotgun (WGS) entry which is preliminary data.</text>
</comment>
<reference evidence="2 3" key="1">
    <citation type="journal article" date="2018" name="Evol. Lett.">
        <title>Horizontal gene cluster transfer increased hallucinogenic mushroom diversity.</title>
        <authorList>
            <person name="Reynolds H.T."/>
            <person name="Vijayakumar V."/>
            <person name="Gluck-Thaler E."/>
            <person name="Korotkin H.B."/>
            <person name="Matheny P.B."/>
            <person name="Slot J.C."/>
        </authorList>
    </citation>
    <scope>NUCLEOTIDE SEQUENCE [LARGE SCALE GENOMIC DNA]</scope>
    <source>
        <strain evidence="2 3">2631</strain>
    </source>
</reference>
<evidence type="ECO:0000256" key="1">
    <source>
        <dbReference type="SAM" id="MobiDB-lite"/>
    </source>
</evidence>
<gene>
    <name evidence="2" type="ORF">CVT25_006390</name>
</gene>
<protein>
    <submittedName>
        <fullName evidence="2">Uncharacterized protein</fullName>
    </submittedName>
</protein>
<feature type="region of interest" description="Disordered" evidence="1">
    <location>
        <begin position="1"/>
        <end position="77"/>
    </location>
</feature>
<dbReference type="InParanoid" id="A0A409XKJ7"/>